<dbReference type="Pfam" id="PF01636">
    <property type="entry name" value="APH"/>
    <property type="match status" value="1"/>
</dbReference>
<accession>A0ABW6KGR2</accession>
<comment type="caution">
    <text evidence="2">The sequence shown here is derived from an EMBL/GenBank/DDBJ whole genome shotgun (WGS) entry which is preliminary data.</text>
</comment>
<dbReference type="InterPro" id="IPR002575">
    <property type="entry name" value="Aminoglycoside_PTrfase"/>
</dbReference>
<evidence type="ECO:0000313" key="2">
    <source>
        <dbReference type="EMBL" id="MFE8702045.1"/>
    </source>
</evidence>
<dbReference type="EMBL" id="JBIACK010000008">
    <property type="protein sequence ID" value="MFE8702045.1"/>
    <property type="molecule type" value="Genomic_DNA"/>
</dbReference>
<dbReference type="InterPro" id="IPR011009">
    <property type="entry name" value="Kinase-like_dom_sf"/>
</dbReference>
<dbReference type="GO" id="GO:0016740">
    <property type="term" value="F:transferase activity"/>
    <property type="evidence" value="ECO:0007669"/>
    <property type="project" value="UniProtKB-KW"/>
</dbReference>
<evidence type="ECO:0000313" key="3">
    <source>
        <dbReference type="Proteomes" id="UP001601059"/>
    </source>
</evidence>
<proteinExistence type="predicted"/>
<gene>
    <name evidence="2" type="ORF">ACFYKX_15720</name>
</gene>
<keyword evidence="2" id="KW-0808">Transferase</keyword>
<reference evidence="2 3" key="1">
    <citation type="submission" date="2024-08" db="EMBL/GenBank/DDBJ databases">
        <title>Two novel Cytobacillus novel species.</title>
        <authorList>
            <person name="Liu G."/>
        </authorList>
    </citation>
    <scope>NUCLEOTIDE SEQUENCE [LARGE SCALE GENOMIC DNA]</scope>
    <source>
        <strain evidence="2 3">FJAT-54145</strain>
    </source>
</reference>
<dbReference type="PANTHER" id="PTHR41283">
    <property type="entry name" value="AMINOGLYCOSIDE PHOSPHOTRANSFERASE"/>
    <property type="match status" value="1"/>
</dbReference>
<dbReference type="Proteomes" id="UP001601059">
    <property type="component" value="Unassembled WGS sequence"/>
</dbReference>
<dbReference type="PANTHER" id="PTHR41283:SF1">
    <property type="entry name" value="AMINOGLYCOSIDE PHOSPHOTRANSFERASE DOMAIN-CONTAINING PROTEIN"/>
    <property type="match status" value="1"/>
</dbReference>
<keyword evidence="3" id="KW-1185">Reference proteome</keyword>
<dbReference type="SUPFAM" id="SSF56112">
    <property type="entry name" value="Protein kinase-like (PK-like)"/>
    <property type="match status" value="1"/>
</dbReference>
<dbReference type="Gene3D" id="3.90.1200.10">
    <property type="match status" value="1"/>
</dbReference>
<organism evidence="2 3">
    <name type="scientific">Cytobacillus spartinae</name>
    <dbReference type="NCBI Taxonomy" id="3299023"/>
    <lineage>
        <taxon>Bacteria</taxon>
        <taxon>Bacillati</taxon>
        <taxon>Bacillota</taxon>
        <taxon>Bacilli</taxon>
        <taxon>Bacillales</taxon>
        <taxon>Bacillaceae</taxon>
        <taxon>Cytobacillus</taxon>
    </lineage>
</organism>
<evidence type="ECO:0000259" key="1">
    <source>
        <dbReference type="Pfam" id="PF01636"/>
    </source>
</evidence>
<dbReference type="RefSeq" id="WP_389362013.1">
    <property type="nucleotide sequence ID" value="NZ_JBIACK010000008.1"/>
</dbReference>
<sequence>MLTNEVINAYFHSLGPLKMEEKIEKGFSGEDKYIISNHEGVKFLLRIDDLEKKQGVLEHYEILKLVSTTGIPMTRPVDVAFMEKEKKVAVLLTYVEGIDGEEILPSLSEDIQYHCGLQAGKVLRGIHSVKPNPPTESWQIFKTRKNERYEAALYDIKKYYDKYQFVVKYIQDHLFRLEGRPSALTHDDFHPANLIIHNNTFAGVIDFNRFEWADPIHDFHKIALFTRNISIPFSNGQIHGYFDGDPGEEFWHLYTLYAAMIVTSAMVWSYKVTPHLVDDMEVRVDQILEDHQQLQSSIPSWYLPASSYIKIEKR</sequence>
<protein>
    <submittedName>
        <fullName evidence="2">Aminoglycoside phosphotransferase family protein</fullName>
        <ecNumber evidence="2">2.7.1.-</ecNumber>
    </submittedName>
</protein>
<feature type="domain" description="Aminoglycoside phosphotransferase" evidence="1">
    <location>
        <begin position="22"/>
        <end position="246"/>
    </location>
</feature>
<name>A0ABW6KGR2_9BACI</name>
<dbReference type="EC" id="2.7.1.-" evidence="2"/>